<proteinExistence type="predicted"/>
<gene>
    <name evidence="1" type="ORF">GGD90_001518</name>
</gene>
<dbReference type="InterPro" id="IPR036412">
    <property type="entry name" value="HAD-like_sf"/>
</dbReference>
<dbReference type="PANTHER" id="PTHR43434">
    <property type="entry name" value="PHOSPHOGLYCOLATE PHOSPHATASE"/>
    <property type="match status" value="1"/>
</dbReference>
<dbReference type="InterPro" id="IPR041492">
    <property type="entry name" value="HAD_2"/>
</dbReference>
<evidence type="ECO:0000313" key="2">
    <source>
        <dbReference type="Proteomes" id="UP000587070"/>
    </source>
</evidence>
<reference evidence="1 2" key="1">
    <citation type="submission" date="2020-08" db="EMBL/GenBank/DDBJ databases">
        <title>Genome sequencing of Purple Non-Sulfur Bacteria from various extreme environments.</title>
        <authorList>
            <person name="Mayer M."/>
        </authorList>
    </citation>
    <scope>NUCLEOTIDE SEQUENCE [LARGE SCALE GENOMIC DNA]</scope>
    <source>
        <strain evidence="1 2">2761</strain>
    </source>
</reference>
<dbReference type="EC" id="3.1.3.18" evidence="1"/>
<evidence type="ECO:0000313" key="1">
    <source>
        <dbReference type="EMBL" id="MBB4247152.1"/>
    </source>
</evidence>
<dbReference type="EMBL" id="JACIGE010000004">
    <property type="protein sequence ID" value="MBB4247152.1"/>
    <property type="molecule type" value="Genomic_DNA"/>
</dbReference>
<dbReference type="GO" id="GO:0005829">
    <property type="term" value="C:cytosol"/>
    <property type="evidence" value="ECO:0007669"/>
    <property type="project" value="TreeGrafter"/>
</dbReference>
<dbReference type="SUPFAM" id="SSF56784">
    <property type="entry name" value="HAD-like"/>
    <property type="match status" value="1"/>
</dbReference>
<comment type="caution">
    <text evidence="1">The sequence shown here is derived from an EMBL/GenBank/DDBJ whole genome shotgun (WGS) entry which is preliminary data.</text>
</comment>
<dbReference type="InterPro" id="IPR023214">
    <property type="entry name" value="HAD_sf"/>
</dbReference>
<protein>
    <submittedName>
        <fullName evidence="1">Phosphoglycolate phosphatase</fullName>
        <ecNumber evidence="1">3.1.3.18</ecNumber>
    </submittedName>
</protein>
<dbReference type="GO" id="GO:0008967">
    <property type="term" value="F:phosphoglycolate phosphatase activity"/>
    <property type="evidence" value="ECO:0007669"/>
    <property type="project" value="UniProtKB-EC"/>
</dbReference>
<dbReference type="PANTHER" id="PTHR43434:SF24">
    <property type="entry name" value="HYDROLASE-RELATED"/>
    <property type="match status" value="1"/>
</dbReference>
<dbReference type="Proteomes" id="UP000587070">
    <property type="component" value="Unassembled WGS sequence"/>
</dbReference>
<keyword evidence="1" id="KW-0378">Hydrolase</keyword>
<sequence>MAKRFELLVFDWDGTLLDSAAAIVTSIQAACRDLDLPVPPEQRARHVIGLGLHDALLYAAPDLPEESYPKIVERYRFHYLSRDHELELFPGAAALVAELSEAGFTLAVATGKSRQGLERALCASGLGRFFAATRCADECHSKPHPQMLEELMDELSVAPGRTLMIGDTTHDLQMAINAGVGSLAVTHGAHPAADLAALTPLACVDDIDEMAAWLRRNA</sequence>
<dbReference type="RefSeq" id="WP_153115653.1">
    <property type="nucleotide sequence ID" value="NZ_JACIGE010000004.1"/>
</dbReference>
<dbReference type="Gene3D" id="3.40.50.1000">
    <property type="entry name" value="HAD superfamily/HAD-like"/>
    <property type="match status" value="1"/>
</dbReference>
<organism evidence="1 2">
    <name type="scientific">Rhodocyclus tenuis</name>
    <name type="common">Rhodospirillum tenue</name>
    <dbReference type="NCBI Taxonomy" id="1066"/>
    <lineage>
        <taxon>Bacteria</taxon>
        <taxon>Pseudomonadati</taxon>
        <taxon>Pseudomonadota</taxon>
        <taxon>Betaproteobacteria</taxon>
        <taxon>Rhodocyclales</taxon>
        <taxon>Rhodocyclaceae</taxon>
        <taxon>Rhodocyclus</taxon>
    </lineage>
</organism>
<dbReference type="GO" id="GO:0006281">
    <property type="term" value="P:DNA repair"/>
    <property type="evidence" value="ECO:0007669"/>
    <property type="project" value="TreeGrafter"/>
</dbReference>
<dbReference type="OrthoDB" id="9782449at2"/>
<dbReference type="InterPro" id="IPR023198">
    <property type="entry name" value="PGP-like_dom2"/>
</dbReference>
<dbReference type="Gene3D" id="1.10.150.240">
    <property type="entry name" value="Putative phosphatase, domain 2"/>
    <property type="match status" value="1"/>
</dbReference>
<dbReference type="AlphaFoldDB" id="A0A840GF25"/>
<dbReference type="InterPro" id="IPR006439">
    <property type="entry name" value="HAD-SF_hydro_IA"/>
</dbReference>
<dbReference type="SFLD" id="SFLDG01135">
    <property type="entry name" value="C1.5.6:_HAD__Beta-PGM__Phospha"/>
    <property type="match status" value="1"/>
</dbReference>
<dbReference type="InterPro" id="IPR050155">
    <property type="entry name" value="HAD-like_hydrolase_sf"/>
</dbReference>
<keyword evidence="2" id="KW-1185">Reference proteome</keyword>
<dbReference type="Pfam" id="PF13419">
    <property type="entry name" value="HAD_2"/>
    <property type="match status" value="1"/>
</dbReference>
<accession>A0A840GF25</accession>
<dbReference type="SFLD" id="SFLDG01129">
    <property type="entry name" value="C1.5:_HAD__Beta-PGM__Phosphata"/>
    <property type="match status" value="1"/>
</dbReference>
<dbReference type="SFLD" id="SFLDS00003">
    <property type="entry name" value="Haloacid_Dehalogenase"/>
    <property type="match status" value="1"/>
</dbReference>
<name>A0A840GF25_RHOTE</name>
<dbReference type="NCBIfam" id="TIGR01549">
    <property type="entry name" value="HAD-SF-IA-v1"/>
    <property type="match status" value="1"/>
</dbReference>